<dbReference type="EMBL" id="JARWBG010000007">
    <property type="protein sequence ID" value="MDH2388873.1"/>
    <property type="molecule type" value="Genomic_DNA"/>
</dbReference>
<sequence length="146" mass="15161">MLLSQILGLGVVSVTTAETVGSVSACTVAASPARVTGLRLKTRGRGGHVLTWDNIRSVGADAVTVRSLDKIVAEKDAEDDGATDKSHDPMGRAVLTEAGAFRGAVADIDFDEDDGRILRLITDDEEIPGERLLGAGSYAVVVSAPD</sequence>
<name>A0ABT6HJF2_9ACTN</name>
<dbReference type="InterPro" id="IPR027275">
    <property type="entry name" value="PRC-brl_dom"/>
</dbReference>
<organism evidence="2 3">
    <name type="scientific">Streptomyces chengmaiensis</name>
    <dbReference type="NCBI Taxonomy" id="3040919"/>
    <lineage>
        <taxon>Bacteria</taxon>
        <taxon>Bacillati</taxon>
        <taxon>Actinomycetota</taxon>
        <taxon>Actinomycetes</taxon>
        <taxon>Kitasatosporales</taxon>
        <taxon>Streptomycetaceae</taxon>
        <taxon>Streptomyces</taxon>
    </lineage>
</organism>
<dbReference type="RefSeq" id="WP_279927156.1">
    <property type="nucleotide sequence ID" value="NZ_JARWBG010000007.1"/>
</dbReference>
<reference evidence="2 3" key="1">
    <citation type="submission" date="2023-04" db="EMBL/GenBank/DDBJ databases">
        <title>Streptomyces chengmaiensis sp. nov. isolated from the stem of mangrove plant in Hainan.</title>
        <authorList>
            <person name="Huang X."/>
            <person name="Zhou S."/>
            <person name="Chu X."/>
            <person name="Xie Y."/>
            <person name="Lin Y."/>
        </authorList>
    </citation>
    <scope>NUCLEOTIDE SEQUENCE [LARGE SCALE GENOMIC DNA]</scope>
    <source>
        <strain evidence="2 3">HNM0663</strain>
    </source>
</reference>
<evidence type="ECO:0000313" key="2">
    <source>
        <dbReference type="EMBL" id="MDH2388873.1"/>
    </source>
</evidence>
<comment type="caution">
    <text evidence="2">The sequence shown here is derived from an EMBL/GenBank/DDBJ whole genome shotgun (WGS) entry which is preliminary data.</text>
</comment>
<evidence type="ECO:0000259" key="1">
    <source>
        <dbReference type="Pfam" id="PF05239"/>
    </source>
</evidence>
<dbReference type="SUPFAM" id="SSF50346">
    <property type="entry name" value="PRC-barrel domain"/>
    <property type="match status" value="2"/>
</dbReference>
<keyword evidence="3" id="KW-1185">Reference proteome</keyword>
<protein>
    <submittedName>
        <fullName evidence="2">PRC-barrel domain-containing protein</fullName>
    </submittedName>
</protein>
<evidence type="ECO:0000313" key="3">
    <source>
        <dbReference type="Proteomes" id="UP001223144"/>
    </source>
</evidence>
<gene>
    <name evidence="2" type="ORF">QCN29_08745</name>
</gene>
<dbReference type="Pfam" id="PF05239">
    <property type="entry name" value="PRC"/>
    <property type="match status" value="1"/>
</dbReference>
<accession>A0ABT6HJF2</accession>
<dbReference type="Proteomes" id="UP001223144">
    <property type="component" value="Unassembled WGS sequence"/>
</dbReference>
<feature type="domain" description="PRC-barrel" evidence="1">
    <location>
        <begin position="86"/>
        <end position="128"/>
    </location>
</feature>
<proteinExistence type="predicted"/>
<dbReference type="InterPro" id="IPR011033">
    <property type="entry name" value="PRC_barrel-like_sf"/>
</dbReference>